<evidence type="ECO:0000313" key="1">
    <source>
        <dbReference type="EMBL" id="MBL1076898.1"/>
    </source>
</evidence>
<keyword evidence="2" id="KW-1185">Reference proteome</keyword>
<evidence type="ECO:0000313" key="2">
    <source>
        <dbReference type="Proteomes" id="UP000602198"/>
    </source>
</evidence>
<dbReference type="EMBL" id="JAERRJ010000008">
    <property type="protein sequence ID" value="MBL1076898.1"/>
    <property type="molecule type" value="Genomic_DNA"/>
</dbReference>
<dbReference type="Proteomes" id="UP000602198">
    <property type="component" value="Unassembled WGS sequence"/>
</dbReference>
<accession>A0ABS1MCG8</accession>
<evidence type="ECO:0008006" key="3">
    <source>
        <dbReference type="Google" id="ProtNLM"/>
    </source>
</evidence>
<comment type="caution">
    <text evidence="1">The sequence shown here is derived from an EMBL/GenBank/DDBJ whole genome shotgun (WGS) entry which is preliminary data.</text>
</comment>
<protein>
    <recommendedName>
        <fullName evidence="3">Arsenate reductase</fullName>
    </recommendedName>
</protein>
<dbReference type="RefSeq" id="WP_201949488.1">
    <property type="nucleotide sequence ID" value="NZ_JAERRJ010000008.1"/>
</dbReference>
<sequence>MTTSDAGDWVPDSCTLPTAEQPLRVAEFEQFFAEAVQRADRVDRTRLELWLSAESEARGRDLAAREAACCSFFAFTVESGPGGVVMRIEVPDSRVDVLDALAVRAGAR</sequence>
<proteinExistence type="predicted"/>
<reference evidence="1 2" key="1">
    <citation type="submission" date="2021-01" db="EMBL/GenBank/DDBJ databases">
        <title>WGS of actinomycetes isolated from Thailand.</title>
        <authorList>
            <person name="Thawai C."/>
        </authorList>
    </citation>
    <scope>NUCLEOTIDE SEQUENCE [LARGE SCALE GENOMIC DNA]</scope>
    <source>
        <strain evidence="1 2">LPG 2</strain>
    </source>
</reference>
<gene>
    <name evidence="1" type="ORF">JK358_21110</name>
</gene>
<name>A0ABS1MCG8_9NOCA</name>
<organism evidence="1 2">
    <name type="scientific">Nocardia acididurans</name>
    <dbReference type="NCBI Taxonomy" id="2802282"/>
    <lineage>
        <taxon>Bacteria</taxon>
        <taxon>Bacillati</taxon>
        <taxon>Actinomycetota</taxon>
        <taxon>Actinomycetes</taxon>
        <taxon>Mycobacteriales</taxon>
        <taxon>Nocardiaceae</taxon>
        <taxon>Nocardia</taxon>
    </lineage>
</organism>